<keyword evidence="3" id="KW-1185">Reference proteome</keyword>
<proteinExistence type="predicted"/>
<feature type="region of interest" description="Disordered" evidence="1">
    <location>
        <begin position="31"/>
        <end position="63"/>
    </location>
</feature>
<evidence type="ECO:0000256" key="1">
    <source>
        <dbReference type="SAM" id="MobiDB-lite"/>
    </source>
</evidence>
<evidence type="ECO:0008006" key="4">
    <source>
        <dbReference type="Google" id="ProtNLM"/>
    </source>
</evidence>
<reference evidence="3" key="1">
    <citation type="submission" date="2023-09" db="EMBL/GenBank/DDBJ databases">
        <authorList>
            <person name="Li S."/>
            <person name="Li X."/>
            <person name="Zhang C."/>
            <person name="Zhao Z."/>
        </authorList>
    </citation>
    <scope>NUCLEOTIDE SEQUENCE [LARGE SCALE GENOMIC DNA]</scope>
    <source>
        <strain evidence="3">SQ149</strain>
    </source>
</reference>
<feature type="compositionally biased region" description="Basic and acidic residues" evidence="1">
    <location>
        <begin position="40"/>
        <end position="50"/>
    </location>
</feature>
<sequence>MLDMQINFSKWILIFFILAYGLVGCGGGESSSTATEVNEDTPKPETEVFIDHSPSPEKLTSTAETSNDLYVDADFNFQSFRTITLDIHVQSYAGDNIGNSLLYVSSIDTDITELDDSRLNTKSLITVSKTDNNGQTLIKLETPQIVNNLLIEINSLGVNNKHIVDISQQDYYVLYLN</sequence>
<organism evidence="2 3">
    <name type="scientific">Thalassotalea psychrophila</name>
    <dbReference type="NCBI Taxonomy" id="3065647"/>
    <lineage>
        <taxon>Bacteria</taxon>
        <taxon>Pseudomonadati</taxon>
        <taxon>Pseudomonadota</taxon>
        <taxon>Gammaproteobacteria</taxon>
        <taxon>Alteromonadales</taxon>
        <taxon>Colwelliaceae</taxon>
        <taxon>Thalassotalea</taxon>
    </lineage>
</organism>
<accession>A0ABY9TPM2</accession>
<protein>
    <recommendedName>
        <fullName evidence="4">Lipoprotein</fullName>
    </recommendedName>
</protein>
<dbReference type="EMBL" id="CP134145">
    <property type="protein sequence ID" value="WNC70665.1"/>
    <property type="molecule type" value="Genomic_DNA"/>
</dbReference>
<dbReference type="Proteomes" id="UP001258994">
    <property type="component" value="Chromosome"/>
</dbReference>
<dbReference type="RefSeq" id="WP_348389804.1">
    <property type="nucleotide sequence ID" value="NZ_CP134145.1"/>
</dbReference>
<gene>
    <name evidence="2" type="ORF">RGQ13_11045</name>
</gene>
<name>A0ABY9TPM2_9GAMM</name>
<evidence type="ECO:0000313" key="3">
    <source>
        <dbReference type="Proteomes" id="UP001258994"/>
    </source>
</evidence>
<evidence type="ECO:0000313" key="2">
    <source>
        <dbReference type="EMBL" id="WNC70665.1"/>
    </source>
</evidence>